<name>A0A1Y0E7Z3_9RHOB</name>
<dbReference type="SMART" id="SM00421">
    <property type="entry name" value="HTH_LUXR"/>
    <property type="match status" value="1"/>
</dbReference>
<dbReference type="Gene3D" id="1.10.10.10">
    <property type="entry name" value="Winged helix-like DNA-binding domain superfamily/Winged helix DNA-binding domain"/>
    <property type="match status" value="1"/>
</dbReference>
<keyword evidence="1 3" id="KW-0597">Phosphoprotein</keyword>
<keyword evidence="2" id="KW-0238">DNA-binding</keyword>
<dbReference type="PROSITE" id="PS50043">
    <property type="entry name" value="HTH_LUXR_2"/>
    <property type="match status" value="1"/>
</dbReference>
<dbReference type="CDD" id="cd06170">
    <property type="entry name" value="LuxR_C_like"/>
    <property type="match status" value="1"/>
</dbReference>
<keyword evidence="7" id="KW-1185">Reference proteome</keyword>
<feature type="domain" description="HTH luxR-type" evidence="4">
    <location>
        <begin position="135"/>
        <end position="200"/>
    </location>
</feature>
<dbReference type="InterPro" id="IPR036388">
    <property type="entry name" value="WH-like_DNA-bd_sf"/>
</dbReference>
<dbReference type="SUPFAM" id="SSF46894">
    <property type="entry name" value="C-terminal effector domain of the bipartite response regulators"/>
    <property type="match status" value="1"/>
</dbReference>
<evidence type="ECO:0000256" key="3">
    <source>
        <dbReference type="PROSITE-ProRule" id="PRU00169"/>
    </source>
</evidence>
<evidence type="ECO:0000256" key="2">
    <source>
        <dbReference type="ARBA" id="ARBA00023125"/>
    </source>
</evidence>
<dbReference type="GO" id="GO:0000160">
    <property type="term" value="P:phosphorelay signal transduction system"/>
    <property type="evidence" value="ECO:0007669"/>
    <property type="project" value="InterPro"/>
</dbReference>
<accession>A0A1Y0E7Z3</accession>
<protein>
    <submittedName>
        <fullName evidence="6">Transcriptional regulatory protein DegU</fullName>
    </submittedName>
</protein>
<reference evidence="6 7" key="1">
    <citation type="submission" date="2017-05" db="EMBL/GenBank/DDBJ databases">
        <title>Genome Sequence of Loktanella vestfoldensis Strain SMR4r Isolated from a Culture of the Diatom Skeletonema marinoi.</title>
        <authorList>
            <person name="Topel M."/>
            <person name="Pinder M.I.M."/>
            <person name="Johansson O.N."/>
            <person name="Kourtchenko O."/>
            <person name="Godhe A."/>
            <person name="Clarke A.K."/>
        </authorList>
    </citation>
    <scope>NUCLEOTIDE SEQUENCE [LARGE SCALE GENOMIC DNA]</scope>
    <source>
        <strain evidence="6 7">SMR4r</strain>
    </source>
</reference>
<dbReference type="SUPFAM" id="SSF52172">
    <property type="entry name" value="CheY-like"/>
    <property type="match status" value="1"/>
</dbReference>
<dbReference type="InterPro" id="IPR000792">
    <property type="entry name" value="Tscrpt_reg_LuxR_C"/>
</dbReference>
<dbReference type="InterPro" id="IPR001789">
    <property type="entry name" value="Sig_transdc_resp-reg_receiver"/>
</dbReference>
<dbReference type="CDD" id="cd17535">
    <property type="entry name" value="REC_NarL-like"/>
    <property type="match status" value="1"/>
</dbReference>
<feature type="domain" description="Response regulatory" evidence="5">
    <location>
        <begin position="3"/>
        <end position="119"/>
    </location>
</feature>
<dbReference type="InterPro" id="IPR016032">
    <property type="entry name" value="Sig_transdc_resp-reg_C-effctor"/>
</dbReference>
<gene>
    <name evidence="6" type="primary">degU</name>
    <name evidence="6" type="ORF">LOKVESSMR4R_00375</name>
</gene>
<dbReference type="GO" id="GO:0006355">
    <property type="term" value="P:regulation of DNA-templated transcription"/>
    <property type="evidence" value="ECO:0007669"/>
    <property type="project" value="InterPro"/>
</dbReference>
<dbReference type="InterPro" id="IPR051015">
    <property type="entry name" value="EvgA-like"/>
</dbReference>
<proteinExistence type="predicted"/>
<dbReference type="InterPro" id="IPR058245">
    <property type="entry name" value="NreC/VraR/RcsB-like_REC"/>
</dbReference>
<dbReference type="PANTHER" id="PTHR45566">
    <property type="entry name" value="HTH-TYPE TRANSCRIPTIONAL REGULATOR YHJB-RELATED"/>
    <property type="match status" value="1"/>
</dbReference>
<dbReference type="PRINTS" id="PR00038">
    <property type="entry name" value="HTHLUXR"/>
</dbReference>
<dbReference type="Gene3D" id="3.40.50.2300">
    <property type="match status" value="1"/>
</dbReference>
<dbReference type="GO" id="GO:0003677">
    <property type="term" value="F:DNA binding"/>
    <property type="evidence" value="ECO:0007669"/>
    <property type="project" value="UniProtKB-KW"/>
</dbReference>
<evidence type="ECO:0000259" key="4">
    <source>
        <dbReference type="PROSITE" id="PS50043"/>
    </source>
</evidence>
<dbReference type="KEGG" id="lvs:LOKVESSMR4R_00375"/>
<dbReference type="EMBL" id="CP021431">
    <property type="protein sequence ID" value="ART99714.1"/>
    <property type="molecule type" value="Genomic_DNA"/>
</dbReference>
<dbReference type="RefSeq" id="WP_087206046.1">
    <property type="nucleotide sequence ID" value="NZ_CP021431.1"/>
</dbReference>
<feature type="modified residue" description="4-aspartylphosphate" evidence="3">
    <location>
        <position position="54"/>
    </location>
</feature>
<organism evidence="6 7">
    <name type="scientific">Yoonia vestfoldensis</name>
    <dbReference type="NCBI Taxonomy" id="245188"/>
    <lineage>
        <taxon>Bacteria</taxon>
        <taxon>Pseudomonadati</taxon>
        <taxon>Pseudomonadota</taxon>
        <taxon>Alphaproteobacteria</taxon>
        <taxon>Rhodobacterales</taxon>
        <taxon>Paracoccaceae</taxon>
        <taxon>Yoonia</taxon>
    </lineage>
</organism>
<dbReference type="AlphaFoldDB" id="A0A1Y0E7Z3"/>
<evidence type="ECO:0000313" key="6">
    <source>
        <dbReference type="EMBL" id="ART99714.1"/>
    </source>
</evidence>
<dbReference type="OrthoDB" id="9814495at2"/>
<dbReference type="Pfam" id="PF00072">
    <property type="entry name" value="Response_reg"/>
    <property type="match status" value="1"/>
</dbReference>
<evidence type="ECO:0000259" key="5">
    <source>
        <dbReference type="PROSITE" id="PS50110"/>
    </source>
</evidence>
<evidence type="ECO:0000256" key="1">
    <source>
        <dbReference type="ARBA" id="ARBA00022553"/>
    </source>
</evidence>
<dbReference type="Proteomes" id="UP000195273">
    <property type="component" value="Chromosome"/>
</dbReference>
<dbReference type="PANTHER" id="PTHR45566:SF1">
    <property type="entry name" value="HTH-TYPE TRANSCRIPTIONAL REGULATOR YHJB-RELATED"/>
    <property type="match status" value="1"/>
</dbReference>
<sequence>MTRILVADDHRLIAESVSLSLSMSEGFEVEVSDSLSSTLEKIVSEPPYAIVMLDLRMPGMDGINSIKKVVEAAGDANVVLFSANADTHTVTRAIEVGVRGLVPKTLPLQSLGSVLRLIQSGQMFIPAENRVAPGDARGQSLLSESELAVLQMAASGMTNKHIANNLDMNEARIKMHMRTICRKLDARNRAHAAMIGRDMGIVDH</sequence>
<dbReference type="InterPro" id="IPR011006">
    <property type="entry name" value="CheY-like_superfamily"/>
</dbReference>
<dbReference type="SMART" id="SM00448">
    <property type="entry name" value="REC"/>
    <property type="match status" value="1"/>
</dbReference>
<dbReference type="PROSITE" id="PS50110">
    <property type="entry name" value="RESPONSE_REGULATORY"/>
    <property type="match status" value="1"/>
</dbReference>
<dbReference type="Pfam" id="PF00196">
    <property type="entry name" value="GerE"/>
    <property type="match status" value="1"/>
</dbReference>
<evidence type="ECO:0000313" key="7">
    <source>
        <dbReference type="Proteomes" id="UP000195273"/>
    </source>
</evidence>